<reference evidence="15" key="1">
    <citation type="submission" date="2018-04" db="EMBL/GenBank/DDBJ databases">
        <authorList>
            <person name="Go L.Y."/>
            <person name="Mitchell J.A."/>
        </authorList>
    </citation>
    <scope>NUCLEOTIDE SEQUENCE</scope>
    <source>
        <tissue evidence="15">Whole organism</tissue>
    </source>
</reference>
<dbReference type="InterPro" id="IPR018359">
    <property type="entry name" value="Bromodomain_CS"/>
</dbReference>
<evidence type="ECO:0000256" key="4">
    <source>
        <dbReference type="ARBA" id="ARBA00022833"/>
    </source>
</evidence>
<dbReference type="GO" id="GO:0006357">
    <property type="term" value="P:regulation of transcription by RNA polymerase II"/>
    <property type="evidence" value="ECO:0007669"/>
    <property type="project" value="InterPro"/>
</dbReference>
<keyword evidence="4" id="KW-0862">Zinc</keyword>
<evidence type="ECO:0000259" key="14">
    <source>
        <dbReference type="PROSITE" id="PS50827"/>
    </source>
</evidence>
<evidence type="ECO:0000256" key="6">
    <source>
        <dbReference type="ARBA" id="ARBA00023117"/>
    </source>
</evidence>
<evidence type="ECO:0000256" key="1">
    <source>
        <dbReference type="ARBA" id="ARBA00004123"/>
    </source>
</evidence>
<name>A0A336JY85_CULSO</name>
<dbReference type="InterPro" id="IPR038028">
    <property type="entry name" value="BPTF"/>
</dbReference>
<dbReference type="SMART" id="SM00297">
    <property type="entry name" value="BROMO"/>
    <property type="match status" value="1"/>
</dbReference>
<dbReference type="SUPFAM" id="SSF57903">
    <property type="entry name" value="FYVE/PHD zinc finger"/>
    <property type="match status" value="3"/>
</dbReference>
<keyword evidence="5" id="KW-0805">Transcription regulation</keyword>
<dbReference type="InterPro" id="IPR019786">
    <property type="entry name" value="Zinc_finger_PHD-type_CS"/>
</dbReference>
<dbReference type="EMBL" id="UFQT01000016">
    <property type="protein sequence ID" value="SSX17795.1"/>
    <property type="molecule type" value="Genomic_DNA"/>
</dbReference>
<dbReference type="GO" id="GO:0000978">
    <property type="term" value="F:RNA polymerase II cis-regulatory region sequence-specific DNA binding"/>
    <property type="evidence" value="ECO:0007669"/>
    <property type="project" value="TreeGrafter"/>
</dbReference>
<dbReference type="InterPro" id="IPR028942">
    <property type="entry name" value="WHIM1_dom"/>
</dbReference>
<feature type="compositionally biased region" description="Low complexity" evidence="11">
    <location>
        <begin position="107"/>
        <end position="120"/>
    </location>
</feature>
<evidence type="ECO:0000259" key="13">
    <source>
        <dbReference type="PROSITE" id="PS50016"/>
    </source>
</evidence>
<dbReference type="CDD" id="cd15559">
    <property type="entry name" value="PHD1_BPTF"/>
    <property type="match status" value="1"/>
</dbReference>
<protein>
    <submittedName>
        <fullName evidence="15">CSON003700 protein</fullName>
    </submittedName>
</protein>
<feature type="compositionally biased region" description="Low complexity" evidence="11">
    <location>
        <begin position="2187"/>
        <end position="2198"/>
    </location>
</feature>
<dbReference type="PROSITE" id="PS01359">
    <property type="entry name" value="ZF_PHD_1"/>
    <property type="match status" value="1"/>
</dbReference>
<evidence type="ECO:0000256" key="9">
    <source>
        <dbReference type="PROSITE-ProRule" id="PRU00035"/>
    </source>
</evidence>
<organism evidence="15">
    <name type="scientific">Culicoides sonorensis</name>
    <name type="common">Biting midge</name>
    <dbReference type="NCBI Taxonomy" id="179676"/>
    <lineage>
        <taxon>Eukaryota</taxon>
        <taxon>Metazoa</taxon>
        <taxon>Ecdysozoa</taxon>
        <taxon>Arthropoda</taxon>
        <taxon>Hexapoda</taxon>
        <taxon>Insecta</taxon>
        <taxon>Pterygota</taxon>
        <taxon>Neoptera</taxon>
        <taxon>Endopterygota</taxon>
        <taxon>Diptera</taxon>
        <taxon>Nematocera</taxon>
        <taxon>Chironomoidea</taxon>
        <taxon>Ceratopogonidae</taxon>
        <taxon>Ceratopogoninae</taxon>
        <taxon>Culicoides</taxon>
        <taxon>Monoculicoides</taxon>
    </lineage>
</organism>
<feature type="domain" description="Bromo" evidence="12">
    <location>
        <begin position="2339"/>
        <end position="2409"/>
    </location>
</feature>
<reference evidence="16" key="2">
    <citation type="submission" date="2018-07" db="EMBL/GenBank/DDBJ databases">
        <authorList>
            <person name="Quirk P.G."/>
            <person name="Krulwich T.A."/>
        </authorList>
    </citation>
    <scope>NUCLEOTIDE SEQUENCE</scope>
</reference>
<dbReference type="Pfam" id="PF15613">
    <property type="entry name" value="WSD"/>
    <property type="match status" value="1"/>
</dbReference>
<dbReference type="EMBL" id="UFQS01000016">
    <property type="protein sequence ID" value="SSW97409.1"/>
    <property type="molecule type" value="Genomic_DNA"/>
</dbReference>
<proteinExistence type="predicted"/>
<feature type="compositionally biased region" description="Polar residues" evidence="11">
    <location>
        <begin position="38"/>
        <end position="52"/>
    </location>
</feature>
<dbReference type="Pfam" id="PF02791">
    <property type="entry name" value="DDT"/>
    <property type="match status" value="1"/>
</dbReference>
<evidence type="ECO:0000256" key="3">
    <source>
        <dbReference type="ARBA" id="ARBA00022771"/>
    </source>
</evidence>
<keyword evidence="7" id="KW-0804">Transcription</keyword>
<evidence type="ECO:0000259" key="12">
    <source>
        <dbReference type="PROSITE" id="PS50014"/>
    </source>
</evidence>
<feature type="region of interest" description="Disordered" evidence="11">
    <location>
        <begin position="2137"/>
        <end position="2198"/>
    </location>
</feature>
<dbReference type="Gene3D" id="1.20.920.10">
    <property type="entry name" value="Bromodomain-like"/>
    <property type="match status" value="1"/>
</dbReference>
<dbReference type="InterPro" id="IPR028941">
    <property type="entry name" value="WHIM2_dom"/>
</dbReference>
<keyword evidence="6 9" id="KW-0103">Bromodomain</keyword>
<evidence type="ECO:0000256" key="8">
    <source>
        <dbReference type="ARBA" id="ARBA00023242"/>
    </source>
</evidence>
<feature type="compositionally biased region" description="Basic residues" evidence="11">
    <location>
        <begin position="2007"/>
        <end position="2018"/>
    </location>
</feature>
<evidence type="ECO:0000256" key="11">
    <source>
        <dbReference type="SAM" id="MobiDB-lite"/>
    </source>
</evidence>
<dbReference type="SMART" id="SM00571">
    <property type="entry name" value="DDT"/>
    <property type="match status" value="1"/>
</dbReference>
<dbReference type="SMART" id="SM00249">
    <property type="entry name" value="PHD"/>
    <property type="match status" value="3"/>
</dbReference>
<dbReference type="Pfam" id="PF00439">
    <property type="entry name" value="Bromodomain"/>
    <property type="match status" value="1"/>
</dbReference>
<evidence type="ECO:0000313" key="15">
    <source>
        <dbReference type="EMBL" id="SSW97409.1"/>
    </source>
</evidence>
<evidence type="ECO:0000313" key="16">
    <source>
        <dbReference type="EMBL" id="SSX17795.1"/>
    </source>
</evidence>
<feature type="domain" description="DDT" evidence="14">
    <location>
        <begin position="178"/>
        <end position="238"/>
    </location>
</feature>
<dbReference type="PANTHER" id="PTHR45975:SF2">
    <property type="entry name" value="NUCLEOSOME-REMODELING FACTOR SUBUNIT BPTF"/>
    <property type="match status" value="1"/>
</dbReference>
<dbReference type="GO" id="GO:0008270">
    <property type="term" value="F:zinc ion binding"/>
    <property type="evidence" value="ECO:0007669"/>
    <property type="project" value="UniProtKB-KW"/>
</dbReference>
<sequence length="2430" mass="276510">MTGKKRGRPPKVGTNEKPKFQYHLLKKPKYLADKKSDSQFSTPCASRASSPQDSEESRRSSNRISHSKLKTKPASLKKTKKPKKSTPAYHKTDYFYGSDFEDDNSDNDPNASSSESNASDLIENESDSEFSLSSYSSLTGAQKQQNSPCLTPEPLWLQDIDLPTLELPESSDDLLVPHEYVLRALSIYEILRRFHSLVRLSPFRFEDFCAALICEEQSVLLAELHIMLLKAILREEDSQQTHFGPLDQKDSVNIVLYLIDSITWPEVLRSYVESDLSFDNSVLQILTTKEYPYTSIEDRLTILQFLSDQFLTSTTVRDDMLREGPIHYDDHCRICHKLGDLLCCETCPAVFHLECVDPPLADVPTEDWQCSLCKIHKIQGVTDCILSQEKQGVLCRQSSLGYDRHGRKYWFVCRRLFVEELDGSRMWYYTSIPQLELLIAKLDKDDMEESLYNSIMEWKEDIENQMKVTEELTNKNKGSKKSHLELLHEKIKLPTEVAEPKQEICEEPLDEKSLNNSNLEEEKRIQTRSKTGSLTPRTFCIDDLRRRSSSTLISKKEDLQREIELLSQAFKSPFFKLGMEGGFKTYVNQYNINPTALNKPQRNEERDKKRHLSHKFSLTPASDFKWAGQLNGTTSNVLSTLKQTLIVFEQAIAPQFMHPNWQKIKKLWTNSISVASSHEDIANITIILQSCMKNVIFANVWFEQLGHLKLFRITSLEREERKKMEKREKREKDDEEERFRMQYNFVKYTLGLKHQVWKQKGEEYRMHGQLGWLWISSIRKQHTIKSYEARLLPKQITVPIIHDDVQKAIKVQTSTFEYLQRTLKTPNTSLNTVLPSAEALEIPQSFEKLNISKALSEKSRIFFPKMASTSKLDDLLKRREKLADLENENKLNENFNSIKASGENAQKTVKNEQHIEQILNKIIKSKSRSSDGSHTKSGLLKRIQTMKLRYTELQRLSKQYKCYLKSCNTSSVSNNSNLCYSPICIQRMKIKNEMLSLLKKSHIGGTIPKEIMTIISGPTINSETIETSTESISLADDIRIALQNAVIFELQSVLEEVSNFDKEQTTEDTNSNNIDEKLLKQPVKEEVKEEHEEVTKDNIQQNHQINKVDRSFRASRGRPPKTPKTNQNGAAIVEDTMEVNLENIKYNRRFPKIALPVKTVKKEEKYEPELFTDGRPKIYTSTNTKVKIYLKLIPETVKTDEKDKETKALPVPPSFKTPDGLKSIILLPKHELSKLARTSGKSYSNGFHYQAKTNTAVWPYPCPRPLFKTCWMYRLLSLNSYAAMALQLRILWSSLRWDDMMVKPLCNDGKHQITTETEIVSLELLKHRYIGKCLEKMQYLRRKVVIPLELPKTVRSDSPQHTEPQVTEEWIDEDKLELWEIKQYGERQDKPKVLPITRTATGKLPPTKSNEVVVNTGKVIIRSSEDAKEKLEQQLRAQRVANIQKRATDLKQDETGQKQFVQRKVIIKNPDGTTKIINQTVAIAPQPPKTEQKVQIIRNPDGKITVRGLTAGQQLIQTSDGKLHVVNTNPVGQKQPIQSSTASPQSKTIIANKPNIVAKPIVKPVISQPNFKVVMSPSQTDTSGQPKKVIAPNLQQLLTPSGSQQKIIINQATGVQQKVIVGSNMITPSGSVPKQIIIQQPQNQQKIILSPGTKIVQAGTSTSQPSTGVIIGGQRILLNTSAPPTLTQNIVSKAVKPILSNVTQQSLQPVSNPTNTRTQIVVPSQNLAQQISSGKVQIATINGQQVLIRQTENNQAVVVAHVKQQADGPAQVVPVPQSSTTKITETNQQSGPVGNLILQKTNQASAAVVAVQSSTAMNSTSSGLPLNIETSLLKGQPPGTVIKCVTAQVIQTQQGPRIVLQGLQGSDFTQQQSALVQQQVKQQLLKAQESNGKHGVLGPTKIYLAIQPSQSSNSAPPPLTPVHAIQTNESFDQQKENVQNETSGESFVITPDYIQQTIKNALQQENLNPEIEEKLLTLQRYQEKQMKHDPPSNSNFEITDYDEPQNSRRRRSPTRKRNAQNVDDDDWIQDTPKKRSSRNSVCSTEKRPIVANSSAVKEIQPKQETVAIYPTPHINKAAPNQEKSIENPVKKAVNKHQTIANKQKELLKKDIHKKRQFLEKELLIEIQKEVTLELNNKTQQEKQKQKDKNTTTAVKRKSNKFKEDQQSAGMTGVNRKDDVISPTATTKSNSKARSSQSKSNKKKEKLYCICQTPYDDSRFYVGCDLCNNWFHGDCVGITEEESNTIDEFICKDCKHARESQELYCLCRQPYDESQFYICCDLCNNWFHGKCVGILQSEADFIDEYICPNCQRNKSSALANLKALSDNDFCELKTLIKNLQNNKSAWPFLEPVDPNEVADYYQVIKEPMDLHTIENKIESRAYKSLQDFIGDVTKIFDNCRFYNPKESQFYKCAENLEGYFLQKIKQFRENI</sequence>
<dbReference type="PRINTS" id="PR00503">
    <property type="entry name" value="BROMODOMAIN"/>
</dbReference>
<dbReference type="OMA" id="PEQYTNV"/>
<feature type="domain" description="PHD-type" evidence="13">
    <location>
        <begin position="329"/>
        <end position="376"/>
    </location>
</feature>
<keyword evidence="8" id="KW-0539">Nucleus</keyword>
<dbReference type="InterPro" id="IPR001965">
    <property type="entry name" value="Znf_PHD"/>
</dbReference>
<dbReference type="GO" id="GO:0016589">
    <property type="term" value="C:NURF complex"/>
    <property type="evidence" value="ECO:0007669"/>
    <property type="project" value="InterPro"/>
</dbReference>
<feature type="region of interest" description="Disordered" evidence="11">
    <location>
        <begin position="1982"/>
        <end position="2046"/>
    </location>
</feature>
<dbReference type="InterPro" id="IPR019787">
    <property type="entry name" value="Znf_PHD-finger"/>
</dbReference>
<feature type="compositionally biased region" description="Basic and acidic residues" evidence="11">
    <location>
        <begin position="2139"/>
        <end position="2149"/>
    </location>
</feature>
<dbReference type="PROSITE" id="PS50016">
    <property type="entry name" value="ZF_PHD_2"/>
    <property type="match status" value="3"/>
</dbReference>
<dbReference type="PANTHER" id="PTHR45975">
    <property type="entry name" value="NUCLEOSOME-REMODELING FACTOR SUBUNIT BPTF"/>
    <property type="match status" value="1"/>
</dbReference>
<dbReference type="InterPro" id="IPR001487">
    <property type="entry name" value="Bromodomain"/>
</dbReference>
<feature type="domain" description="PHD-type" evidence="13">
    <location>
        <begin position="2205"/>
        <end position="2256"/>
    </location>
</feature>
<dbReference type="Pfam" id="PF00628">
    <property type="entry name" value="PHD"/>
    <property type="match status" value="3"/>
</dbReference>
<dbReference type="CDD" id="cd15560">
    <property type="entry name" value="PHD2_3_BPTF"/>
    <property type="match status" value="2"/>
</dbReference>
<feature type="domain" description="PHD-type" evidence="13">
    <location>
        <begin position="2261"/>
        <end position="2312"/>
    </location>
</feature>
<feature type="compositionally biased region" description="Basic residues" evidence="11">
    <location>
        <begin position="65"/>
        <end position="84"/>
    </location>
</feature>
<dbReference type="InterPro" id="IPR018501">
    <property type="entry name" value="DDT_dom"/>
</dbReference>
<evidence type="ECO:0000256" key="7">
    <source>
        <dbReference type="ARBA" id="ARBA00023163"/>
    </source>
</evidence>
<dbReference type="PROSITE" id="PS00633">
    <property type="entry name" value="BROMODOMAIN_1"/>
    <property type="match status" value="1"/>
</dbReference>
<keyword evidence="2" id="KW-0479">Metal-binding</keyword>
<dbReference type="InterPro" id="IPR013083">
    <property type="entry name" value="Znf_RING/FYVE/PHD"/>
</dbReference>
<feature type="region of interest" description="Disordered" evidence="11">
    <location>
        <begin position="1"/>
        <end position="123"/>
    </location>
</feature>
<evidence type="ECO:0000256" key="5">
    <source>
        <dbReference type="ARBA" id="ARBA00023015"/>
    </source>
</evidence>
<dbReference type="FunFam" id="3.30.40.10:FF:000048">
    <property type="entry name" value="nucleosome-remodeling factor subunit BPTF isoform X1"/>
    <property type="match status" value="2"/>
</dbReference>
<dbReference type="VEuPathDB" id="VectorBase:CSON003700"/>
<dbReference type="CDD" id="cd05509">
    <property type="entry name" value="Bromo_gcn5_like"/>
    <property type="match status" value="1"/>
</dbReference>
<comment type="subcellular location">
    <subcellularLocation>
        <location evidence="1">Nucleus</location>
    </subcellularLocation>
</comment>
<accession>A0A336JY85</accession>
<evidence type="ECO:0000256" key="2">
    <source>
        <dbReference type="ARBA" id="ARBA00022723"/>
    </source>
</evidence>
<dbReference type="PROSITE" id="PS50014">
    <property type="entry name" value="BROMODOMAIN_2"/>
    <property type="match status" value="1"/>
</dbReference>
<dbReference type="InterPro" id="IPR036427">
    <property type="entry name" value="Bromodomain-like_sf"/>
</dbReference>
<dbReference type="InterPro" id="IPR011011">
    <property type="entry name" value="Znf_FYVE_PHD"/>
</dbReference>
<dbReference type="Gene3D" id="3.30.40.10">
    <property type="entry name" value="Zinc/RING finger domain, C3HC4 (zinc finger)"/>
    <property type="match status" value="3"/>
</dbReference>
<dbReference type="SUPFAM" id="SSF47370">
    <property type="entry name" value="Bromodomain"/>
    <property type="match status" value="1"/>
</dbReference>
<keyword evidence="3 10" id="KW-0863">Zinc-finger</keyword>
<gene>
    <name evidence="15" type="primary">CSON003700</name>
</gene>
<dbReference type="Pfam" id="PF15612">
    <property type="entry name" value="WHIM1"/>
    <property type="match status" value="1"/>
</dbReference>
<evidence type="ECO:0000256" key="10">
    <source>
        <dbReference type="PROSITE-ProRule" id="PRU00146"/>
    </source>
</evidence>
<dbReference type="PROSITE" id="PS50827">
    <property type="entry name" value="DDT"/>
    <property type="match status" value="1"/>
</dbReference>